<dbReference type="GO" id="GO:0005576">
    <property type="term" value="C:extracellular region"/>
    <property type="evidence" value="ECO:0007669"/>
    <property type="project" value="UniProtKB-SubCell"/>
</dbReference>
<dbReference type="SUPFAM" id="SSF48113">
    <property type="entry name" value="Heme-dependent peroxidases"/>
    <property type="match status" value="1"/>
</dbReference>
<keyword evidence="3" id="KW-0325">Glycoprotein</keyword>
<evidence type="ECO:0000313" key="5">
    <source>
        <dbReference type="Proteomes" id="UP000298179"/>
    </source>
</evidence>
<evidence type="ECO:0000256" key="3">
    <source>
        <dbReference type="ARBA" id="ARBA00023180"/>
    </source>
</evidence>
<dbReference type="Proteomes" id="UP000298179">
    <property type="component" value="Unassembled WGS sequence"/>
</dbReference>
<dbReference type="InterPro" id="IPR037120">
    <property type="entry name" value="Haem_peroxidase_sf_animal"/>
</dbReference>
<organism evidence="4 5">
    <name type="scientific">Jiella endophytica</name>
    <dbReference type="NCBI Taxonomy" id="2558362"/>
    <lineage>
        <taxon>Bacteria</taxon>
        <taxon>Pseudomonadati</taxon>
        <taxon>Pseudomonadota</taxon>
        <taxon>Alphaproteobacteria</taxon>
        <taxon>Hyphomicrobiales</taxon>
        <taxon>Aurantimonadaceae</taxon>
        <taxon>Jiella</taxon>
    </lineage>
</organism>
<protein>
    <recommendedName>
        <fullName evidence="6">Peroxidase</fullName>
    </recommendedName>
</protein>
<comment type="caution">
    <text evidence="4">The sequence shown here is derived from an EMBL/GenBank/DDBJ whole genome shotgun (WGS) entry which is preliminary data.</text>
</comment>
<dbReference type="OrthoDB" id="105077at2"/>
<evidence type="ECO:0000256" key="2">
    <source>
        <dbReference type="ARBA" id="ARBA00022525"/>
    </source>
</evidence>
<dbReference type="EMBL" id="SOZD01000003">
    <property type="protein sequence ID" value="TFF22878.1"/>
    <property type="molecule type" value="Genomic_DNA"/>
</dbReference>
<keyword evidence="5" id="KW-1185">Reference proteome</keyword>
<dbReference type="InterPro" id="IPR010255">
    <property type="entry name" value="Haem_peroxidase_sf"/>
</dbReference>
<reference evidence="4 5" key="1">
    <citation type="submission" date="2019-03" db="EMBL/GenBank/DDBJ databases">
        <title>Jiella endophytica sp. nov., a novel endophytic bacterium isolated from root of Ficus microcarpa Linn. f.</title>
        <authorList>
            <person name="Tuo L."/>
        </authorList>
    </citation>
    <scope>NUCLEOTIDE SEQUENCE [LARGE SCALE GENOMIC DNA]</scope>
    <source>
        <strain evidence="4 5">CBS5Q-3</strain>
    </source>
</reference>
<keyword evidence="2" id="KW-0964">Secreted</keyword>
<evidence type="ECO:0000313" key="4">
    <source>
        <dbReference type="EMBL" id="TFF22878.1"/>
    </source>
</evidence>
<dbReference type="GO" id="GO:0020037">
    <property type="term" value="F:heme binding"/>
    <property type="evidence" value="ECO:0007669"/>
    <property type="project" value="InterPro"/>
</dbReference>
<name>A0A4Y8RIK1_9HYPH</name>
<accession>A0A4Y8RIK1</accession>
<proteinExistence type="predicted"/>
<dbReference type="PANTHER" id="PTHR11475:SF4">
    <property type="entry name" value="CHORION PEROXIDASE"/>
    <property type="match status" value="1"/>
</dbReference>
<sequence>MKGGIMRALHGMSRFDRFMKECVEGKAVNAQDVLPQIFGYLFEENPITGNLSQKTIIDGFAALVDSMKKDDNADGPAEAGMTFLGQFIDHDITHDATSVTGTRIDPRSIRNVRTPNLDLDCVYGDGPDATPHLYSQKHEGYMLFGRQDNPLDLPRNSDGRALIGDPRNDENIIVSQIQGAFICLHNILMSKSKSDKSIGQAVADCASMGIRKKAWDEVPTDKMRFEQVRRFIRLHYQWLVLNHFLPAFVDDKIVGKTLETDPFHDKGPVMPVEFSVAAYRFGHATVQSTYTLYEDKTVKLFDMLGFQRRGPEATVEMARFFGHGGQKARPVGTTMASTLFELPDNVAKGTIRWDDFEIPEALAKRLALRNILRDRLSLHLVSGQDAARRLGFEVIPAPKALTDHHITKTPLWFYCLQEAQESGKKKLTGVGGSIVASVIIRLLRLDPASVLNTHSFTPWEGFGGDFNMAAMMAYVEKERGNVENKEDLYC</sequence>
<dbReference type="GO" id="GO:0006979">
    <property type="term" value="P:response to oxidative stress"/>
    <property type="evidence" value="ECO:0007669"/>
    <property type="project" value="InterPro"/>
</dbReference>
<dbReference type="InterPro" id="IPR019791">
    <property type="entry name" value="Haem_peroxidase_animal"/>
</dbReference>
<comment type="subcellular location">
    <subcellularLocation>
        <location evidence="1">Secreted</location>
    </subcellularLocation>
</comment>
<gene>
    <name evidence="4" type="ORF">E3C22_10480</name>
</gene>
<evidence type="ECO:0008006" key="6">
    <source>
        <dbReference type="Google" id="ProtNLM"/>
    </source>
</evidence>
<dbReference type="Pfam" id="PF03098">
    <property type="entry name" value="An_peroxidase"/>
    <property type="match status" value="1"/>
</dbReference>
<dbReference type="PANTHER" id="PTHR11475">
    <property type="entry name" value="OXIDASE/PEROXIDASE"/>
    <property type="match status" value="1"/>
</dbReference>
<evidence type="ECO:0000256" key="1">
    <source>
        <dbReference type="ARBA" id="ARBA00004613"/>
    </source>
</evidence>
<dbReference type="GO" id="GO:0004601">
    <property type="term" value="F:peroxidase activity"/>
    <property type="evidence" value="ECO:0007669"/>
    <property type="project" value="InterPro"/>
</dbReference>
<dbReference type="Gene3D" id="1.10.640.10">
    <property type="entry name" value="Haem peroxidase domain superfamily, animal type"/>
    <property type="match status" value="1"/>
</dbReference>
<dbReference type="AlphaFoldDB" id="A0A4Y8RIK1"/>